<organism evidence="3 4">
    <name type="scientific">Mucilaginibacter terrae</name>
    <dbReference type="NCBI Taxonomy" id="1955052"/>
    <lineage>
        <taxon>Bacteria</taxon>
        <taxon>Pseudomonadati</taxon>
        <taxon>Bacteroidota</taxon>
        <taxon>Sphingobacteriia</taxon>
        <taxon>Sphingobacteriales</taxon>
        <taxon>Sphingobacteriaceae</taxon>
        <taxon>Mucilaginibacter</taxon>
    </lineage>
</organism>
<evidence type="ECO:0000313" key="3">
    <source>
        <dbReference type="EMBL" id="MDT3401120.1"/>
    </source>
</evidence>
<feature type="transmembrane region" description="Helical" evidence="1">
    <location>
        <begin position="20"/>
        <end position="43"/>
    </location>
</feature>
<feature type="transmembrane region" description="Helical" evidence="1">
    <location>
        <begin position="85"/>
        <end position="102"/>
    </location>
</feature>
<dbReference type="Gene3D" id="1.20.1260.10">
    <property type="match status" value="1"/>
</dbReference>
<keyword evidence="4" id="KW-1185">Reference proteome</keyword>
<keyword evidence="1" id="KW-0812">Transmembrane</keyword>
<evidence type="ECO:0000256" key="1">
    <source>
        <dbReference type="SAM" id="Phobius"/>
    </source>
</evidence>
<evidence type="ECO:0000313" key="4">
    <source>
        <dbReference type="Proteomes" id="UP001258315"/>
    </source>
</evidence>
<sequence>MNILETVGFYHKRSIMNKKVYTRFLIMLALSFMIMYAVMYLNVYEWDHIYLNLTRFYMTLLMICPMAVLMLMMMRNMYTDRKKNFLIMVFSIVIFGTALWGVRLQIAVGDIQWMKGMIPHHSIAVLTSKNAELKDPEVRKLADSIVKAQQAEIIQMKKMIERLER</sequence>
<evidence type="ECO:0000259" key="2">
    <source>
        <dbReference type="Pfam" id="PF03713"/>
    </source>
</evidence>
<reference evidence="4" key="1">
    <citation type="submission" date="2023-07" db="EMBL/GenBank/DDBJ databases">
        <title>Functional and genomic diversity of the sorghum phyllosphere microbiome.</title>
        <authorList>
            <person name="Shade A."/>
        </authorList>
    </citation>
    <scope>NUCLEOTIDE SEQUENCE [LARGE SCALE GENOMIC DNA]</scope>
    <source>
        <strain evidence="4">SORGH_AS_0422</strain>
    </source>
</reference>
<dbReference type="Proteomes" id="UP001258315">
    <property type="component" value="Unassembled WGS sequence"/>
</dbReference>
<feature type="transmembrane region" description="Helical" evidence="1">
    <location>
        <begin position="55"/>
        <end position="73"/>
    </location>
</feature>
<gene>
    <name evidence="3" type="ORF">QE417_000192</name>
</gene>
<dbReference type="InterPro" id="IPR005183">
    <property type="entry name" value="DUF305_CopM-like"/>
</dbReference>
<protein>
    <recommendedName>
        <fullName evidence="2">DUF305 domain-containing protein</fullName>
    </recommendedName>
</protein>
<proteinExistence type="predicted"/>
<comment type="caution">
    <text evidence="3">The sequence shown here is derived from an EMBL/GenBank/DDBJ whole genome shotgun (WGS) entry which is preliminary data.</text>
</comment>
<keyword evidence="1" id="KW-1133">Transmembrane helix</keyword>
<name>A0ABU3GR57_9SPHI</name>
<keyword evidence="1" id="KW-0472">Membrane</keyword>
<accession>A0ABU3GR57</accession>
<dbReference type="Pfam" id="PF03713">
    <property type="entry name" value="DUF305"/>
    <property type="match status" value="1"/>
</dbReference>
<dbReference type="EMBL" id="JAVLVU010000001">
    <property type="protein sequence ID" value="MDT3401120.1"/>
    <property type="molecule type" value="Genomic_DNA"/>
</dbReference>
<feature type="domain" description="DUF305" evidence="2">
    <location>
        <begin position="109"/>
        <end position="159"/>
    </location>
</feature>
<dbReference type="InterPro" id="IPR012347">
    <property type="entry name" value="Ferritin-like"/>
</dbReference>